<dbReference type="InterPro" id="IPR036396">
    <property type="entry name" value="Cyt_P450_sf"/>
</dbReference>
<dbReference type="PRINTS" id="PR00385">
    <property type="entry name" value="P450"/>
</dbReference>
<keyword evidence="4" id="KW-0560">Oxidoreductase</keyword>
<dbReference type="Pfam" id="PF00067">
    <property type="entry name" value="p450"/>
    <property type="match status" value="1"/>
</dbReference>
<keyword evidence="6" id="KW-1133">Transmembrane helix</keyword>
<protein>
    <recommendedName>
        <fullName evidence="9">Cytochrome P450</fullName>
    </recommendedName>
</protein>
<gene>
    <name evidence="7" type="ORF">GFSPODELE1_LOCUS4137</name>
</gene>
<evidence type="ECO:0000256" key="4">
    <source>
        <dbReference type="ARBA" id="ARBA00023002"/>
    </source>
</evidence>
<evidence type="ECO:0000313" key="8">
    <source>
        <dbReference type="Proteomes" id="UP001497453"/>
    </source>
</evidence>
<reference evidence="8" key="1">
    <citation type="submission" date="2024-04" db="EMBL/GenBank/DDBJ databases">
        <authorList>
            <person name="Shaw F."/>
            <person name="Minotto A."/>
        </authorList>
    </citation>
    <scope>NUCLEOTIDE SEQUENCE [LARGE SCALE GENOMIC DNA]</scope>
</reference>
<evidence type="ECO:0000313" key="7">
    <source>
        <dbReference type="EMBL" id="CAL1702630.1"/>
    </source>
</evidence>
<dbReference type="CDD" id="cd11041">
    <property type="entry name" value="CYP503A1-like"/>
    <property type="match status" value="1"/>
</dbReference>
<evidence type="ECO:0000256" key="2">
    <source>
        <dbReference type="ARBA" id="ARBA00010617"/>
    </source>
</evidence>
<evidence type="ECO:0000256" key="6">
    <source>
        <dbReference type="SAM" id="Phobius"/>
    </source>
</evidence>
<dbReference type="InterPro" id="IPR001128">
    <property type="entry name" value="Cyt_P450"/>
</dbReference>
<sequence length="493" mass="55741">MADQPLPTYVLVVLVAISMFIYKWRFGSLSSIPTIGTSDPLFSYFGASRLVRHAREVLQEGYEKYKGGVFKVAMYDRWLVVAGGGKLVEELAKYSDDQMSFMEAAIDVIHFKYSMGKNIMDDPFHVDVIRGQLTRNLAMVFPAMCDEIETVFAEAIPATKEWTPVHCFPLLHAIVARISNRAFIGLPMCRHPGYLEVAVKYTRDVANVRRFLSYFPHFLKPVVAPFVTDTKQSLRRAIECLRPTLQERLDLMRVYGKEWPDKPNDMLQWILDAAFARDKGIEAMVSAILSTNFAAVHTTSFSYLHALYYLAANPEYTQPLREEADSVIASEGWTKAAMTNLKKIDGFLRESQRLTGVSGVSVMRKVINDITLSDGTYLPKETVIVVPALATHTDISNYEDPMVFNPYRFLENEDKGTGKYFVSTSPDYLPFGLGKQACPGRFFASNELKAMLAYTAMNYDVKTSDGARPQDEWFALQVVPSPTAKILFKKREF</sequence>
<keyword evidence="8" id="KW-1185">Reference proteome</keyword>
<keyword evidence="6" id="KW-0812">Transmembrane</keyword>
<accession>A0ABP1D411</accession>
<organism evidence="7 8">
    <name type="scientific">Somion occarium</name>
    <dbReference type="NCBI Taxonomy" id="3059160"/>
    <lineage>
        <taxon>Eukaryota</taxon>
        <taxon>Fungi</taxon>
        <taxon>Dikarya</taxon>
        <taxon>Basidiomycota</taxon>
        <taxon>Agaricomycotina</taxon>
        <taxon>Agaricomycetes</taxon>
        <taxon>Polyporales</taxon>
        <taxon>Cerrenaceae</taxon>
        <taxon>Somion</taxon>
    </lineage>
</organism>
<proteinExistence type="inferred from homology"/>
<comment type="cofactor">
    <cofactor evidence="1">
        <name>heme</name>
        <dbReference type="ChEBI" id="CHEBI:30413"/>
    </cofactor>
</comment>
<comment type="similarity">
    <text evidence="2">Belongs to the cytochrome P450 family.</text>
</comment>
<dbReference type="Proteomes" id="UP001497453">
    <property type="component" value="Chromosome 2"/>
</dbReference>
<evidence type="ECO:0000256" key="1">
    <source>
        <dbReference type="ARBA" id="ARBA00001971"/>
    </source>
</evidence>
<evidence type="ECO:0000256" key="3">
    <source>
        <dbReference type="ARBA" id="ARBA00022723"/>
    </source>
</evidence>
<dbReference type="PANTHER" id="PTHR46206">
    <property type="entry name" value="CYTOCHROME P450"/>
    <property type="match status" value="1"/>
</dbReference>
<name>A0ABP1D411_9APHY</name>
<feature type="transmembrane region" description="Helical" evidence="6">
    <location>
        <begin position="6"/>
        <end position="22"/>
    </location>
</feature>
<keyword evidence="6" id="KW-0472">Membrane</keyword>
<dbReference type="InterPro" id="IPR002401">
    <property type="entry name" value="Cyt_P450_E_grp-I"/>
</dbReference>
<evidence type="ECO:0000256" key="5">
    <source>
        <dbReference type="ARBA" id="ARBA00023004"/>
    </source>
</evidence>
<dbReference type="EMBL" id="OZ037945">
    <property type="protein sequence ID" value="CAL1702630.1"/>
    <property type="molecule type" value="Genomic_DNA"/>
</dbReference>
<dbReference type="SUPFAM" id="SSF48264">
    <property type="entry name" value="Cytochrome P450"/>
    <property type="match status" value="1"/>
</dbReference>
<keyword evidence="3" id="KW-0479">Metal-binding</keyword>
<dbReference type="Gene3D" id="1.10.630.10">
    <property type="entry name" value="Cytochrome P450"/>
    <property type="match status" value="1"/>
</dbReference>
<dbReference type="PRINTS" id="PR00463">
    <property type="entry name" value="EP450I"/>
</dbReference>
<keyword evidence="5" id="KW-0408">Iron</keyword>
<evidence type="ECO:0008006" key="9">
    <source>
        <dbReference type="Google" id="ProtNLM"/>
    </source>
</evidence>